<dbReference type="AlphaFoldDB" id="A0A7Z7FSA4"/>
<keyword evidence="1" id="KW-0812">Transmembrane</keyword>
<keyword evidence="1" id="KW-0472">Membrane</keyword>
<gene>
    <name evidence="2" type="ORF">SAMN05428983_4894</name>
</gene>
<organism evidence="2 3">
    <name type="scientific">Agrobacterium fabrum</name>
    <dbReference type="NCBI Taxonomy" id="1176649"/>
    <lineage>
        <taxon>Bacteria</taxon>
        <taxon>Pseudomonadati</taxon>
        <taxon>Pseudomonadota</taxon>
        <taxon>Alphaproteobacteria</taxon>
        <taxon>Hyphomicrobiales</taxon>
        <taxon>Rhizobiaceae</taxon>
        <taxon>Rhizobium/Agrobacterium group</taxon>
        <taxon>Agrobacterium</taxon>
        <taxon>Agrobacterium tumefaciens complex</taxon>
    </lineage>
</organism>
<reference evidence="2 3" key="1">
    <citation type="submission" date="2016-10" db="EMBL/GenBank/DDBJ databases">
        <authorList>
            <person name="Varghese N."/>
            <person name="Submissions S."/>
        </authorList>
    </citation>
    <scope>NUCLEOTIDE SEQUENCE [LARGE SCALE GENOMIC DNA]</scope>
    <source>
        <strain evidence="2 3">PDC82</strain>
    </source>
</reference>
<name>A0A7Z7FSA4_9HYPH</name>
<dbReference type="EMBL" id="FNEW01000008">
    <property type="protein sequence ID" value="SDK41249.1"/>
    <property type="molecule type" value="Genomic_DNA"/>
</dbReference>
<keyword evidence="1" id="KW-1133">Transmembrane helix</keyword>
<feature type="transmembrane region" description="Helical" evidence="1">
    <location>
        <begin position="6"/>
        <end position="23"/>
    </location>
</feature>
<protein>
    <submittedName>
        <fullName evidence="2">Uncharacterized protein</fullName>
    </submittedName>
</protein>
<dbReference type="Proteomes" id="UP000198917">
    <property type="component" value="Unassembled WGS sequence"/>
</dbReference>
<evidence type="ECO:0000256" key="1">
    <source>
        <dbReference type="SAM" id="Phobius"/>
    </source>
</evidence>
<evidence type="ECO:0000313" key="2">
    <source>
        <dbReference type="EMBL" id="SDK41249.1"/>
    </source>
</evidence>
<accession>A0A7Z7FSA4</accession>
<comment type="caution">
    <text evidence="2">The sequence shown here is derived from an EMBL/GenBank/DDBJ whole genome shotgun (WGS) entry which is preliminary data.</text>
</comment>
<proteinExistence type="predicted"/>
<dbReference type="RefSeq" id="WP_080814660.1">
    <property type="nucleotide sequence ID" value="NZ_CP033024.1"/>
</dbReference>
<evidence type="ECO:0000313" key="3">
    <source>
        <dbReference type="Proteomes" id="UP000198917"/>
    </source>
</evidence>
<sequence length="153" mass="16557">MGLTDWISIVSVAVTLASMVVSIREAKKAKKASQAAKSAVAVVQLAAVGERLKSTQEHIRDVAPEKKLIRGHKFGARFDLIRREFDNALSALPKAGHGSEAREQLTQAQAKLNNYQASFELGPDSGTWQELQVLVQDTISELGSNTANMGDLK</sequence>